<dbReference type="InterPro" id="IPR049117">
    <property type="entry name" value="pulA_all-beta"/>
</dbReference>
<sequence length="714" mass="82856">MYNIYASVSGFKKIIININNTITFNINNLKIKNGQNFIPILNYSTTSSNDFILFLKNEINIKNLCYIIYEGVQIKASYKDLFLTSEFNDTLYYGGKLGVTYTKYSSTFKLWSPPASSVFLLLYKNGDPSINETPLKIPMTEKDGVWKVTIYKNLANYFYTYKLTVYNNTQEAIDPYATAVGINGLRGAIIDLNETNPRKFNKDSIPTLDNYCDAIVYEINIRDISMNESSCTVQKGKFLALTEENTMYNKKTSTCFYHLKDLGITHVQIMPCFDFSYLSIDEKNSKNYNWGYNPQNYNVPEGSFSLNPYDPKCRILEMKKMIQHLHKNDIAVNMDVVYNHIFHTTENNFEKIFPEYYFRFDKNGNFSNGSGCGNDIASEHKMVQKFIIDSVLFWAKEYHIDGFRFDLMGIHDINTMNLIYKNLKNFNKNIMVYGEGWNLNTELPENIKCTQNNSKKAPNVGFFNDTIRDSIKGNIFVTNDKGFVNGKKNLEDKIKFCVTGCSIPLKNYKNTYIYPYQSINYTSCHDNYTLWDKIELTNTHDTIEDKKNMVKLANGIILTSQGVPFLHSGVDFCRTKHGIENSFNCDDNINSLNYNRKTQFLDVYNYHKGLIKIRKQHSAFRMYSTEDIKKHLYFIENTPQNTVAFILKNNANMDTWKNILVIYNANRYSVSITVPNETWIQVVNKYYADTKPLKLLNTDKIEVESLCMNLFYSC</sequence>
<reference evidence="3" key="1">
    <citation type="submission" date="2022-12" db="EMBL/GenBank/DDBJ databases">
        <authorList>
            <person name="Wang J."/>
        </authorList>
    </citation>
    <scope>NUCLEOTIDE SEQUENCE</scope>
    <source>
        <strain evidence="3">HY-45-18</strain>
    </source>
</reference>
<keyword evidence="3" id="KW-0326">Glycosidase</keyword>
<dbReference type="InterPro" id="IPR011840">
    <property type="entry name" value="PulA_typeI"/>
</dbReference>
<protein>
    <submittedName>
        <fullName evidence="3">Type I pullulanase</fullName>
        <ecNumber evidence="3">3.2.1.41</ecNumber>
    </submittedName>
</protein>
<dbReference type="NCBIfam" id="TIGR02104">
    <property type="entry name" value="pulA_typeI"/>
    <property type="match status" value="1"/>
</dbReference>
<organism evidence="3 4">
    <name type="scientific">Clostridium aestuarii</name>
    <dbReference type="NCBI Taxonomy" id="338193"/>
    <lineage>
        <taxon>Bacteria</taxon>
        <taxon>Bacillati</taxon>
        <taxon>Bacillota</taxon>
        <taxon>Clostridia</taxon>
        <taxon>Eubacteriales</taxon>
        <taxon>Clostridiaceae</taxon>
        <taxon>Clostridium</taxon>
    </lineage>
</organism>
<comment type="similarity">
    <text evidence="1">Belongs to the glycosyl hydrolase 13 family.</text>
</comment>
<dbReference type="Gene3D" id="2.60.40.10">
    <property type="entry name" value="Immunoglobulins"/>
    <property type="match status" value="1"/>
</dbReference>
<dbReference type="Pfam" id="PF02922">
    <property type="entry name" value="CBM_48"/>
    <property type="match status" value="1"/>
</dbReference>
<dbReference type="Gene3D" id="3.20.20.80">
    <property type="entry name" value="Glycosidases"/>
    <property type="match status" value="1"/>
</dbReference>
<keyword evidence="4" id="KW-1185">Reference proteome</keyword>
<dbReference type="RefSeq" id="WP_268040703.1">
    <property type="nucleotide sequence ID" value="NZ_JAPQER010000003.1"/>
</dbReference>
<dbReference type="Proteomes" id="UP001078443">
    <property type="component" value="Unassembled WGS sequence"/>
</dbReference>
<dbReference type="EC" id="3.2.1.41" evidence="3"/>
<feature type="domain" description="Glycosyl hydrolase family 13 catalytic" evidence="2">
    <location>
        <begin position="245"/>
        <end position="614"/>
    </location>
</feature>
<dbReference type="SMART" id="SM00642">
    <property type="entry name" value="Aamy"/>
    <property type="match status" value="1"/>
</dbReference>
<dbReference type="InterPro" id="IPR013783">
    <property type="entry name" value="Ig-like_fold"/>
</dbReference>
<dbReference type="PANTHER" id="PTHR43002">
    <property type="entry name" value="GLYCOGEN DEBRANCHING ENZYME"/>
    <property type="match status" value="1"/>
</dbReference>
<dbReference type="EMBL" id="JAPQER010000003">
    <property type="protein sequence ID" value="MCY6484397.1"/>
    <property type="molecule type" value="Genomic_DNA"/>
</dbReference>
<name>A0ABT4CZI6_9CLOT</name>
<gene>
    <name evidence="3" type="primary">pulA</name>
    <name evidence="3" type="ORF">OW763_08505</name>
</gene>
<dbReference type="Pfam" id="PF21653">
    <property type="entry name" value="pulA_all-beta"/>
    <property type="match status" value="1"/>
</dbReference>
<evidence type="ECO:0000313" key="4">
    <source>
        <dbReference type="Proteomes" id="UP001078443"/>
    </source>
</evidence>
<dbReference type="SUPFAM" id="SSF51445">
    <property type="entry name" value="(Trans)glycosidases"/>
    <property type="match status" value="1"/>
</dbReference>
<evidence type="ECO:0000313" key="3">
    <source>
        <dbReference type="EMBL" id="MCY6484397.1"/>
    </source>
</evidence>
<dbReference type="InterPro" id="IPR006047">
    <property type="entry name" value="GH13_cat_dom"/>
</dbReference>
<dbReference type="GO" id="GO:0051060">
    <property type="term" value="F:pullulanase activity"/>
    <property type="evidence" value="ECO:0007669"/>
    <property type="project" value="UniProtKB-EC"/>
</dbReference>
<dbReference type="InterPro" id="IPR013780">
    <property type="entry name" value="Glyco_hydro_b"/>
</dbReference>
<dbReference type="InterPro" id="IPR017853">
    <property type="entry name" value="GH"/>
</dbReference>
<dbReference type="CDD" id="cd02860">
    <property type="entry name" value="E_set_Pullulanase"/>
    <property type="match status" value="1"/>
</dbReference>
<proteinExistence type="inferred from homology"/>
<evidence type="ECO:0000259" key="2">
    <source>
        <dbReference type="SMART" id="SM00642"/>
    </source>
</evidence>
<dbReference type="CDD" id="cd11341">
    <property type="entry name" value="AmyAc_Pullulanase_LD-like"/>
    <property type="match status" value="1"/>
</dbReference>
<keyword evidence="3" id="KW-0378">Hydrolase</keyword>
<evidence type="ECO:0000256" key="1">
    <source>
        <dbReference type="ARBA" id="ARBA00008061"/>
    </source>
</evidence>
<comment type="caution">
    <text evidence="3">The sequence shown here is derived from an EMBL/GenBank/DDBJ whole genome shotgun (WGS) entry which is preliminary data.</text>
</comment>
<dbReference type="InterPro" id="IPR004193">
    <property type="entry name" value="Glyco_hydro_13_N"/>
</dbReference>
<dbReference type="SUPFAM" id="SSF81296">
    <property type="entry name" value="E set domains"/>
    <property type="match status" value="1"/>
</dbReference>
<dbReference type="Gene3D" id="2.60.40.1180">
    <property type="entry name" value="Golgi alpha-mannosidase II"/>
    <property type="match status" value="1"/>
</dbReference>
<dbReference type="InterPro" id="IPR014756">
    <property type="entry name" value="Ig_E-set"/>
</dbReference>
<accession>A0ABT4CZI6</accession>